<proteinExistence type="predicted"/>
<sequence>MFRGTLVEAARVTDIATSEADRVRQIIGTVMKSRPQADKHAMVRRFSEHWLDRFSGGRSLEPVVDSTYPLARAADAHRRMESSMNVGKIILSAATSITQA</sequence>
<accession>A0A158DZJ1</accession>
<keyword evidence="2" id="KW-1185">Reference proteome</keyword>
<comment type="caution">
    <text evidence="1">The sequence shown here is derived from an EMBL/GenBank/DDBJ whole genome shotgun (WGS) entry which is preliminary data.</text>
</comment>
<name>A0A158DZJ1_9BURK</name>
<dbReference type="EMBL" id="FCNX02000020">
    <property type="protein sequence ID" value="SAL00061.1"/>
    <property type="molecule type" value="Genomic_DNA"/>
</dbReference>
<dbReference type="Pfam" id="PF13602">
    <property type="entry name" value="ADH_zinc_N_2"/>
    <property type="match status" value="1"/>
</dbReference>
<dbReference type="AlphaFoldDB" id="A0A158DZJ1"/>
<dbReference type="Gene3D" id="3.90.180.10">
    <property type="entry name" value="Medium-chain alcohol dehydrogenases, catalytic domain"/>
    <property type="match status" value="1"/>
</dbReference>
<organism evidence="1 2">
    <name type="scientific">Caballeronia fortuita</name>
    <dbReference type="NCBI Taxonomy" id="1777138"/>
    <lineage>
        <taxon>Bacteria</taxon>
        <taxon>Pseudomonadati</taxon>
        <taxon>Pseudomonadota</taxon>
        <taxon>Betaproteobacteria</taxon>
        <taxon>Burkholderiales</taxon>
        <taxon>Burkholderiaceae</taxon>
        <taxon>Caballeronia</taxon>
    </lineage>
</organism>
<evidence type="ECO:0000313" key="1">
    <source>
        <dbReference type="EMBL" id="SAL00061.1"/>
    </source>
</evidence>
<reference evidence="1" key="1">
    <citation type="submission" date="2016-01" db="EMBL/GenBank/DDBJ databases">
        <authorList>
            <person name="Peeters C."/>
        </authorList>
    </citation>
    <scope>NUCLEOTIDE SEQUENCE</scope>
    <source>
        <strain evidence="1">LMG 29320</strain>
    </source>
</reference>
<protein>
    <submittedName>
        <fullName evidence="1">Alcohol dehydrogenase</fullName>
    </submittedName>
</protein>
<dbReference type="STRING" id="1777138.AWB77_06072"/>
<evidence type="ECO:0000313" key="2">
    <source>
        <dbReference type="Proteomes" id="UP000054903"/>
    </source>
</evidence>
<gene>
    <name evidence="1" type="ORF">AWB77_06072</name>
</gene>
<dbReference type="Proteomes" id="UP000054903">
    <property type="component" value="Unassembled WGS sequence"/>
</dbReference>